<dbReference type="InterPro" id="IPR037185">
    <property type="entry name" value="EmrE-like"/>
</dbReference>
<evidence type="ECO:0000256" key="3">
    <source>
        <dbReference type="ARBA" id="ARBA00022448"/>
    </source>
</evidence>
<dbReference type="OrthoDB" id="3250831at2"/>
<name>A0A066RRZ7_9GAMM</name>
<evidence type="ECO:0000256" key="1">
    <source>
        <dbReference type="ARBA" id="ARBA00004651"/>
    </source>
</evidence>
<comment type="caution">
    <text evidence="9">The sequence shown here is derived from an EMBL/GenBank/DDBJ whole genome shotgun (WGS) entry which is preliminary data.</text>
</comment>
<sequence>MGKGVFLSVLSSCLFGGMYFYATLLHPLDGEAIFSWRLLLTLPFLTLFLLSSHAWGQVTDIAGQIRKRPLLWLGIPLSAGLLGLQFWLFLWAPVNGRALPVSLGYFMMPLVMVVLGRLVYQDRLSRLQQVAVLLAGVGVANKLWLSGGLYWETWVVAIGYPAYFMLRRKMGTDSLGGLWFDMALMLPPVIWWLFIQHDSLNVLMQHSQLIVLVIGLGVLSALAVGSYIVASRLLSFSLFGLLSYVEPVLLVIVSLLLGERIQGGEWITYLAIWCAVACLILDCVRQLLTQRQVRLADGMRD</sequence>
<gene>
    <name evidence="9" type="ORF">EA58_03035</name>
</gene>
<evidence type="ECO:0000313" key="9">
    <source>
        <dbReference type="EMBL" id="KDM93180.1"/>
    </source>
</evidence>
<feature type="transmembrane region" description="Helical" evidence="8">
    <location>
        <begin position="5"/>
        <end position="22"/>
    </location>
</feature>
<evidence type="ECO:0000256" key="4">
    <source>
        <dbReference type="ARBA" id="ARBA00022475"/>
    </source>
</evidence>
<dbReference type="EMBL" id="JMIB01000004">
    <property type="protein sequence ID" value="KDM93180.1"/>
    <property type="molecule type" value="Genomic_DNA"/>
</dbReference>
<dbReference type="GO" id="GO:0005886">
    <property type="term" value="C:plasma membrane"/>
    <property type="evidence" value="ECO:0007669"/>
    <property type="project" value="UniProtKB-SubCell"/>
</dbReference>
<proteinExistence type="inferred from homology"/>
<comment type="similarity">
    <text evidence="2">Belongs to the EamA transporter family.</text>
</comment>
<feature type="transmembrane region" description="Helical" evidence="8">
    <location>
        <begin position="263"/>
        <end position="284"/>
    </location>
</feature>
<keyword evidence="5 8" id="KW-0812">Transmembrane</keyword>
<accession>A0A066RRZ7</accession>
<keyword evidence="6 8" id="KW-1133">Transmembrane helix</keyword>
<dbReference type="SUPFAM" id="SSF103481">
    <property type="entry name" value="Multidrug resistance efflux transporter EmrE"/>
    <property type="match status" value="2"/>
</dbReference>
<keyword evidence="3" id="KW-0813">Transport</keyword>
<keyword evidence="10" id="KW-1185">Reference proteome</keyword>
<dbReference type="STRING" id="1654360.EA58_03035"/>
<evidence type="ECO:0000256" key="7">
    <source>
        <dbReference type="ARBA" id="ARBA00023136"/>
    </source>
</evidence>
<keyword evidence="4" id="KW-1003">Cell membrane</keyword>
<dbReference type="Proteomes" id="UP000027192">
    <property type="component" value="Unassembled WGS sequence"/>
</dbReference>
<organism evidence="9 10">
    <name type="scientific">Photobacterium galatheae</name>
    <dbReference type="NCBI Taxonomy" id="1654360"/>
    <lineage>
        <taxon>Bacteria</taxon>
        <taxon>Pseudomonadati</taxon>
        <taxon>Pseudomonadota</taxon>
        <taxon>Gammaproteobacteria</taxon>
        <taxon>Vibrionales</taxon>
        <taxon>Vibrionaceae</taxon>
        <taxon>Photobacterium</taxon>
    </lineage>
</organism>
<keyword evidence="7 8" id="KW-0472">Membrane</keyword>
<dbReference type="AlphaFoldDB" id="A0A066RRZ7"/>
<feature type="transmembrane region" description="Helical" evidence="8">
    <location>
        <begin position="236"/>
        <end position="257"/>
    </location>
</feature>
<feature type="transmembrane region" description="Helical" evidence="8">
    <location>
        <begin position="207"/>
        <end position="229"/>
    </location>
</feature>
<protein>
    <submittedName>
        <fullName evidence="9">Uncharacterized protein</fullName>
    </submittedName>
</protein>
<feature type="transmembrane region" description="Helical" evidence="8">
    <location>
        <begin position="98"/>
        <end position="120"/>
    </location>
</feature>
<dbReference type="NCBIfam" id="TIGR00688">
    <property type="entry name" value="rarD"/>
    <property type="match status" value="1"/>
</dbReference>
<reference evidence="9 10" key="1">
    <citation type="submission" date="2014-04" db="EMBL/GenBank/DDBJ databases">
        <title>Draft genome sequence of Photobacterium halotolerans S2753: a solonamide, ngercheumicin and holomycin producer.</title>
        <authorList>
            <person name="Machado H.R."/>
            <person name="Gram L."/>
        </authorList>
    </citation>
    <scope>NUCLEOTIDE SEQUENCE [LARGE SCALE GENOMIC DNA]</scope>
    <source>
        <strain evidence="9 10">S2753</strain>
    </source>
</reference>
<evidence type="ECO:0000313" key="10">
    <source>
        <dbReference type="Proteomes" id="UP000027192"/>
    </source>
</evidence>
<evidence type="ECO:0000256" key="5">
    <source>
        <dbReference type="ARBA" id="ARBA00022692"/>
    </source>
</evidence>
<feature type="transmembrane region" description="Helical" evidence="8">
    <location>
        <begin position="178"/>
        <end position="195"/>
    </location>
</feature>
<dbReference type="InterPro" id="IPR004626">
    <property type="entry name" value="RarD"/>
</dbReference>
<evidence type="ECO:0000256" key="6">
    <source>
        <dbReference type="ARBA" id="ARBA00022989"/>
    </source>
</evidence>
<evidence type="ECO:0000256" key="8">
    <source>
        <dbReference type="SAM" id="Phobius"/>
    </source>
</evidence>
<comment type="subcellular location">
    <subcellularLocation>
        <location evidence="1">Cell membrane</location>
        <topology evidence="1">Multi-pass membrane protein</topology>
    </subcellularLocation>
</comment>
<feature type="transmembrane region" description="Helical" evidence="8">
    <location>
        <begin position="34"/>
        <end position="58"/>
    </location>
</feature>
<evidence type="ECO:0000256" key="2">
    <source>
        <dbReference type="ARBA" id="ARBA00007362"/>
    </source>
</evidence>
<feature type="transmembrane region" description="Helical" evidence="8">
    <location>
        <begin position="70"/>
        <end position="92"/>
    </location>
</feature>